<dbReference type="InterPro" id="IPR029032">
    <property type="entry name" value="AhpD-like"/>
</dbReference>
<evidence type="ECO:0000313" key="2">
    <source>
        <dbReference type="EMBL" id="MFC5431939.1"/>
    </source>
</evidence>
<comment type="caution">
    <text evidence="2">The sequence shown here is derived from an EMBL/GenBank/DDBJ whole genome shotgun (WGS) entry which is preliminary data.</text>
</comment>
<dbReference type="Pfam" id="PF02627">
    <property type="entry name" value="CMD"/>
    <property type="match status" value="1"/>
</dbReference>
<dbReference type="SUPFAM" id="SSF69118">
    <property type="entry name" value="AhpD-like"/>
    <property type="match status" value="1"/>
</dbReference>
<feature type="domain" description="Carboxymuconolactone decarboxylase-like" evidence="1">
    <location>
        <begin position="18"/>
        <end position="99"/>
    </location>
</feature>
<gene>
    <name evidence="2" type="ORF">ACFPTO_24550</name>
</gene>
<evidence type="ECO:0000259" key="1">
    <source>
        <dbReference type="Pfam" id="PF02627"/>
    </source>
</evidence>
<proteinExistence type="predicted"/>
<dbReference type="EMBL" id="JBHSMP010000043">
    <property type="protein sequence ID" value="MFC5431939.1"/>
    <property type="molecule type" value="Genomic_DNA"/>
</dbReference>
<dbReference type="PANTHER" id="PTHR33930:SF2">
    <property type="entry name" value="BLR3452 PROTEIN"/>
    <property type="match status" value="1"/>
</dbReference>
<evidence type="ECO:0000313" key="3">
    <source>
        <dbReference type="Proteomes" id="UP001596103"/>
    </source>
</evidence>
<organism evidence="2 3">
    <name type="scientific">Paraburkholderia denitrificans</name>
    <dbReference type="NCBI Taxonomy" id="694025"/>
    <lineage>
        <taxon>Bacteria</taxon>
        <taxon>Pseudomonadati</taxon>
        <taxon>Pseudomonadota</taxon>
        <taxon>Betaproteobacteria</taxon>
        <taxon>Burkholderiales</taxon>
        <taxon>Burkholderiaceae</taxon>
        <taxon>Paraburkholderia</taxon>
    </lineage>
</organism>
<dbReference type="Gene3D" id="1.20.1290.10">
    <property type="entry name" value="AhpD-like"/>
    <property type="match status" value="1"/>
</dbReference>
<sequence>MYPQPGPEIAKLRRELAPEPLAAFRAFSSSVFADGALPVKTKQLIAVAVAHVTQCPYCIRGHTKEALKAGASENEIMEAIWVAAEMRAGAAYAHSTLALDVMKEEAQSREANHGEHR</sequence>
<protein>
    <submittedName>
        <fullName evidence="2">Carboxymuconolactone decarboxylase family protein</fullName>
    </submittedName>
</protein>
<keyword evidence="3" id="KW-1185">Reference proteome</keyword>
<dbReference type="InterPro" id="IPR003779">
    <property type="entry name" value="CMD-like"/>
</dbReference>
<reference evidence="3" key="1">
    <citation type="journal article" date="2019" name="Int. J. Syst. Evol. Microbiol.">
        <title>The Global Catalogue of Microorganisms (GCM) 10K type strain sequencing project: providing services to taxonomists for standard genome sequencing and annotation.</title>
        <authorList>
            <consortium name="The Broad Institute Genomics Platform"/>
            <consortium name="The Broad Institute Genome Sequencing Center for Infectious Disease"/>
            <person name="Wu L."/>
            <person name="Ma J."/>
        </authorList>
    </citation>
    <scope>NUCLEOTIDE SEQUENCE [LARGE SCALE GENOMIC DNA]</scope>
    <source>
        <strain evidence="3">CCUG 56042</strain>
    </source>
</reference>
<dbReference type="Proteomes" id="UP001596103">
    <property type="component" value="Unassembled WGS sequence"/>
</dbReference>
<dbReference type="PANTHER" id="PTHR33930">
    <property type="entry name" value="ALKYL HYDROPEROXIDE REDUCTASE AHPD"/>
    <property type="match status" value="1"/>
</dbReference>
<accession>A0ABW0JHB8</accession>
<name>A0ABW0JHB8_9BURK</name>
<dbReference type="InterPro" id="IPR004675">
    <property type="entry name" value="AhpD_core"/>
</dbReference>
<dbReference type="RefSeq" id="WP_293034988.1">
    <property type="nucleotide sequence ID" value="NZ_JBHSMP010000043.1"/>
</dbReference>
<dbReference type="NCBIfam" id="TIGR00778">
    <property type="entry name" value="ahpD_dom"/>
    <property type="match status" value="1"/>
</dbReference>